<dbReference type="PANTHER" id="PTHR38103:SF1">
    <property type="entry name" value="RECOMBINATION-ASSOCIATED PROTEIN RDGC"/>
    <property type="match status" value="1"/>
</dbReference>
<dbReference type="Pfam" id="PF04381">
    <property type="entry name" value="RdgC"/>
    <property type="match status" value="1"/>
</dbReference>
<comment type="subcellular location">
    <subcellularLocation>
        <location evidence="1">Cytoplasm</location>
        <location evidence="1">Nucleoid</location>
    </subcellularLocation>
</comment>
<sequence length="302" mass="33245">MLFSKMKVYQIKDGFSVNEQKLDGSLSSSKFKDIDRTQVTSSGFVNPLSKSVESFVHGVSDAFLVTLRLDSKSIPAAAVNKKTKQRIKDLEARKLDKATKDEKTEIKEAVLAELTASFPVDFIKTNYLSALIMPSDGFIIVDSTSTTQCELILSKLRSALGSLPIIDFETESLPSQIMTDWVKTGDLPEEIALLGNCSLVDESTDAGSQAVLKNYELSSDEILGLVDAGMVVSQISLVWNDSLNMKIDADLAISGVGYTDVLKEQNKESSKESDFASRFDAELYIITENIKMLLPNLQQIFK</sequence>
<evidence type="ECO:0000256" key="3">
    <source>
        <dbReference type="ARBA" id="ARBA00022296"/>
    </source>
</evidence>
<comment type="caution">
    <text evidence="6">The sequence shown here is derived from an EMBL/GenBank/DDBJ whole genome shotgun (WGS) entry which is preliminary data.</text>
</comment>
<evidence type="ECO:0000256" key="1">
    <source>
        <dbReference type="ARBA" id="ARBA00004453"/>
    </source>
</evidence>
<dbReference type="RefSeq" id="WP_305471589.1">
    <property type="nucleotide sequence ID" value="NZ_JAUYVT010000004.1"/>
</dbReference>
<dbReference type="PANTHER" id="PTHR38103">
    <property type="entry name" value="RECOMBINATION-ASSOCIATED PROTEIN RDGC"/>
    <property type="match status" value="1"/>
</dbReference>
<proteinExistence type="inferred from homology"/>
<evidence type="ECO:0000313" key="7">
    <source>
        <dbReference type="Proteomes" id="UP001177212"/>
    </source>
</evidence>
<keyword evidence="4" id="KW-0963">Cytoplasm</keyword>
<dbReference type="Proteomes" id="UP001177212">
    <property type="component" value="Unassembled WGS sequence"/>
</dbReference>
<accession>A0ABT9FBZ6</accession>
<gene>
    <name evidence="6" type="primary">rdgC</name>
    <name evidence="6" type="ORF">Q8W34_06660</name>
</gene>
<organism evidence="6 7">
    <name type="scientific">Pseudoalteromonas marina</name>
    <dbReference type="NCBI Taxonomy" id="267375"/>
    <lineage>
        <taxon>Bacteria</taxon>
        <taxon>Pseudomonadati</taxon>
        <taxon>Pseudomonadota</taxon>
        <taxon>Gammaproteobacteria</taxon>
        <taxon>Alteromonadales</taxon>
        <taxon>Pseudoalteromonadaceae</taxon>
        <taxon>Pseudoalteromonas</taxon>
    </lineage>
</organism>
<evidence type="ECO:0000256" key="5">
    <source>
        <dbReference type="ARBA" id="ARBA00023172"/>
    </source>
</evidence>
<keyword evidence="5" id="KW-0233">DNA recombination</keyword>
<name>A0ABT9FBZ6_9GAMM</name>
<comment type="similarity">
    <text evidence="2">Belongs to the RdgC family.</text>
</comment>
<keyword evidence="7" id="KW-1185">Reference proteome</keyword>
<reference evidence="6" key="1">
    <citation type="submission" date="2023-07" db="EMBL/GenBank/DDBJ databases">
        <title>Genome content predicts the carbon catabolic preferences of heterotrophic bacteria.</title>
        <authorList>
            <person name="Gralka M."/>
        </authorList>
    </citation>
    <scope>NUCLEOTIDE SEQUENCE</scope>
    <source>
        <strain evidence="6">4G09</strain>
    </source>
</reference>
<protein>
    <recommendedName>
        <fullName evidence="3">Recombination-associated protein RdgC</fullName>
    </recommendedName>
</protein>
<evidence type="ECO:0000313" key="6">
    <source>
        <dbReference type="EMBL" id="MDP2564308.1"/>
    </source>
</evidence>
<evidence type="ECO:0000256" key="4">
    <source>
        <dbReference type="ARBA" id="ARBA00022490"/>
    </source>
</evidence>
<dbReference type="EMBL" id="JAUYVT010000004">
    <property type="protein sequence ID" value="MDP2564308.1"/>
    <property type="molecule type" value="Genomic_DNA"/>
</dbReference>
<evidence type="ECO:0000256" key="2">
    <source>
        <dbReference type="ARBA" id="ARBA00008657"/>
    </source>
</evidence>
<dbReference type="InterPro" id="IPR007476">
    <property type="entry name" value="RdgC"/>
</dbReference>